<dbReference type="InterPro" id="IPR007373">
    <property type="entry name" value="Thiamin_PyroPKinase_B1-bd"/>
</dbReference>
<dbReference type="GO" id="GO:0009229">
    <property type="term" value="P:thiamine diphosphate biosynthetic process"/>
    <property type="evidence" value="ECO:0007669"/>
    <property type="project" value="InterPro"/>
</dbReference>
<keyword evidence="1" id="KW-0808">Transferase</keyword>
<dbReference type="Gene3D" id="3.40.50.10240">
    <property type="entry name" value="Thiamin pyrophosphokinase, catalytic domain"/>
    <property type="match status" value="1"/>
</dbReference>
<dbReference type="PANTHER" id="PTHR13622:SF8">
    <property type="entry name" value="THIAMIN PYROPHOSPHOKINASE 1"/>
    <property type="match status" value="1"/>
</dbReference>
<dbReference type="InterPro" id="IPR006282">
    <property type="entry name" value="Thi_PPkinase"/>
</dbReference>
<dbReference type="PANTHER" id="PTHR13622">
    <property type="entry name" value="THIAMIN PYROPHOSPHOKINASE"/>
    <property type="match status" value="1"/>
</dbReference>
<dbReference type="InterPro" id="IPR036371">
    <property type="entry name" value="TPK_B1-bd_sf"/>
</dbReference>
<dbReference type="Pfam" id="PF04263">
    <property type="entry name" value="TPK_catalytic"/>
    <property type="match status" value="1"/>
</dbReference>
<accession>A0A0D9QKB4</accession>
<dbReference type="SUPFAM" id="SSF63862">
    <property type="entry name" value="Thiamin pyrophosphokinase, substrate-binding domain"/>
    <property type="match status" value="1"/>
</dbReference>
<evidence type="ECO:0000256" key="2">
    <source>
        <dbReference type="ARBA" id="ARBA00022741"/>
    </source>
</evidence>
<dbReference type="GeneID" id="24268219"/>
<dbReference type="VEuPathDB" id="PlasmoDB:AK88_02905"/>
<reference evidence="8 9" key="1">
    <citation type="submission" date="2014-03" db="EMBL/GenBank/DDBJ databases">
        <title>The Genome Sequence of Plasmodium fragile nilgiri.</title>
        <authorList>
            <consortium name="The Broad Institute Genomics Platform"/>
            <consortium name="The Broad Institute Genome Sequencing Center for Infectious Disease"/>
            <person name="Neafsey D."/>
            <person name="Duraisingh M."/>
            <person name="Young S.K."/>
            <person name="Zeng Q."/>
            <person name="Gargeya S."/>
            <person name="Abouelleil A."/>
            <person name="Alvarado L."/>
            <person name="Chapman S.B."/>
            <person name="Gainer-Dewar J."/>
            <person name="Goldberg J."/>
            <person name="Griggs A."/>
            <person name="Gujja S."/>
            <person name="Hansen M."/>
            <person name="Howarth C."/>
            <person name="Imamovic A."/>
            <person name="Larimer J."/>
            <person name="Pearson M."/>
            <person name="Poon T.W."/>
            <person name="Priest M."/>
            <person name="Roberts A."/>
            <person name="Saif S."/>
            <person name="Shea T."/>
            <person name="Sykes S."/>
            <person name="Wortman J."/>
            <person name="Nusbaum C."/>
            <person name="Birren B."/>
        </authorList>
    </citation>
    <scope>NUCLEOTIDE SEQUENCE [LARGE SCALE GENOMIC DNA]</scope>
    <source>
        <strain evidence="8">Nilgiri</strain>
        <strain evidence="9">nilgiri</strain>
    </source>
</reference>
<keyword evidence="4" id="KW-0067">ATP-binding</keyword>
<feature type="domain" description="Thiamin pyrophosphokinase thiamin-binding" evidence="6">
    <location>
        <begin position="304"/>
        <end position="369"/>
    </location>
</feature>
<dbReference type="GO" id="GO:0016301">
    <property type="term" value="F:kinase activity"/>
    <property type="evidence" value="ECO:0007669"/>
    <property type="project" value="UniProtKB-KW"/>
</dbReference>
<dbReference type="RefSeq" id="XP_012335951.1">
    <property type="nucleotide sequence ID" value="XM_012480528.1"/>
</dbReference>
<protein>
    <submittedName>
        <fullName evidence="8">Thiamine pyrophosphokinase</fullName>
    </submittedName>
</protein>
<dbReference type="InterPro" id="IPR036759">
    <property type="entry name" value="TPK_catalytic_sf"/>
</dbReference>
<dbReference type="InterPro" id="IPR007371">
    <property type="entry name" value="TPK_catalytic"/>
</dbReference>
<dbReference type="RefSeq" id="XP_012335952.1">
    <property type="nucleotide sequence ID" value="XM_012480529.1"/>
</dbReference>
<evidence type="ECO:0000256" key="3">
    <source>
        <dbReference type="ARBA" id="ARBA00022777"/>
    </source>
</evidence>
<dbReference type="VEuPathDB" id="PlasmoDB:AK88_02906"/>
<dbReference type="Proteomes" id="UP000054561">
    <property type="component" value="Unassembled WGS sequence"/>
</dbReference>
<proteinExistence type="predicted"/>
<dbReference type="EMBL" id="KQ001674">
    <property type="protein sequence ID" value="KJP87474.1"/>
    <property type="molecule type" value="Genomic_DNA"/>
</dbReference>
<dbReference type="GO" id="GO:0006772">
    <property type="term" value="P:thiamine metabolic process"/>
    <property type="evidence" value="ECO:0007669"/>
    <property type="project" value="InterPro"/>
</dbReference>
<sequence length="378" mass="42570">MKSIFFNVRAKVSVHVRGNARAIEQINRARIFANIGTRWYCTSGDTKGLRSAHFSCMRSPNEGNLIVHDLDFMKCILLNDEKKWGREWTTGEGRTESTPQSRIITIILNNTMCAHAVKIIANSDILICADGGANRLYNWCQSLATERSASHKQSSPKGKEDKNTALHASHPNEREKHVHGQHTIADLFNMPMEDTKKTLKSPNEIVPHIICGDFDSINAHVYSYYKNKSVIFEKCANQENTDLDKCIDVIRGHIRKNDKILILGATGNRFDHTCANISSLYKNASLHSLYLIGENNFLFLLQPGTHIIHVSPDVFCKSCGILPIGGKCTIKTEGLKYNLNDEYLSFDTLISSSNEVVQREVKIFTDFPVVWSSQLREG</sequence>
<dbReference type="AlphaFoldDB" id="A0A0D9QKB4"/>
<dbReference type="OMA" id="NDECLSF"/>
<dbReference type="GO" id="GO:0030975">
    <property type="term" value="F:thiamine binding"/>
    <property type="evidence" value="ECO:0007669"/>
    <property type="project" value="InterPro"/>
</dbReference>
<dbReference type="GO" id="GO:0005524">
    <property type="term" value="F:ATP binding"/>
    <property type="evidence" value="ECO:0007669"/>
    <property type="project" value="UniProtKB-KW"/>
</dbReference>
<keyword evidence="3 8" id="KW-0418">Kinase</keyword>
<name>A0A0D9QKB4_PLAFR</name>
<dbReference type="Pfam" id="PF04265">
    <property type="entry name" value="TPK_B1_binding"/>
    <property type="match status" value="1"/>
</dbReference>
<dbReference type="SUPFAM" id="SSF63999">
    <property type="entry name" value="Thiamin pyrophosphokinase, catalytic domain"/>
    <property type="match status" value="1"/>
</dbReference>
<dbReference type="SMART" id="SM00983">
    <property type="entry name" value="TPK_B1_binding"/>
    <property type="match status" value="1"/>
</dbReference>
<evidence type="ECO:0000256" key="1">
    <source>
        <dbReference type="ARBA" id="ARBA00022679"/>
    </source>
</evidence>
<dbReference type="GeneID" id="24268220"/>
<evidence type="ECO:0000256" key="5">
    <source>
        <dbReference type="SAM" id="MobiDB-lite"/>
    </source>
</evidence>
<feature type="region of interest" description="Disordered" evidence="5">
    <location>
        <begin position="148"/>
        <end position="180"/>
    </location>
</feature>
<organism evidence="8 9">
    <name type="scientific">Plasmodium fragile</name>
    <dbReference type="NCBI Taxonomy" id="5857"/>
    <lineage>
        <taxon>Eukaryota</taxon>
        <taxon>Sar</taxon>
        <taxon>Alveolata</taxon>
        <taxon>Apicomplexa</taxon>
        <taxon>Aconoidasida</taxon>
        <taxon>Haemosporida</taxon>
        <taxon>Plasmodiidae</taxon>
        <taxon>Plasmodium</taxon>
        <taxon>Plasmodium (Plasmodium)</taxon>
    </lineage>
</organism>
<dbReference type="EMBL" id="KQ001674">
    <property type="protein sequence ID" value="KJP87473.1"/>
    <property type="molecule type" value="Genomic_DNA"/>
</dbReference>
<evidence type="ECO:0000313" key="9">
    <source>
        <dbReference type="Proteomes" id="UP000054561"/>
    </source>
</evidence>
<dbReference type="OrthoDB" id="25149at2759"/>
<keyword evidence="9" id="KW-1185">Reference proteome</keyword>
<dbReference type="NCBIfam" id="TIGR01378">
    <property type="entry name" value="thi_PPkinase"/>
    <property type="match status" value="1"/>
</dbReference>
<dbReference type="GO" id="GO:0004788">
    <property type="term" value="F:thiamine diphosphokinase activity"/>
    <property type="evidence" value="ECO:0007669"/>
    <property type="project" value="InterPro"/>
</dbReference>
<keyword evidence="2" id="KW-0547">Nucleotide-binding</keyword>
<evidence type="ECO:0000259" key="6">
    <source>
        <dbReference type="SMART" id="SM00983"/>
    </source>
</evidence>
<evidence type="ECO:0000313" key="7">
    <source>
        <dbReference type="EMBL" id="KJP87473.1"/>
    </source>
</evidence>
<gene>
    <name evidence="7" type="ORF">AK88_02905</name>
    <name evidence="8" type="ORF">AK88_02906</name>
</gene>
<feature type="compositionally biased region" description="Basic and acidic residues" evidence="5">
    <location>
        <begin position="157"/>
        <end position="178"/>
    </location>
</feature>
<evidence type="ECO:0000313" key="8">
    <source>
        <dbReference type="EMBL" id="KJP87474.1"/>
    </source>
</evidence>
<dbReference type="CDD" id="cd07995">
    <property type="entry name" value="TPK"/>
    <property type="match status" value="1"/>
</dbReference>
<evidence type="ECO:0000256" key="4">
    <source>
        <dbReference type="ARBA" id="ARBA00022840"/>
    </source>
</evidence>